<keyword evidence="1" id="KW-0472">Membrane</keyword>
<protein>
    <submittedName>
        <fullName evidence="2">Uncharacterized protein</fullName>
    </submittedName>
</protein>
<dbReference type="RefSeq" id="WP_006067851.1">
    <property type="nucleotide sequence ID" value="NZ_AOHY01000057.1"/>
</dbReference>
<gene>
    <name evidence="2" type="ORF">C494_18683</name>
</gene>
<accession>L9W2K7</accession>
<dbReference type="GeneID" id="79031594"/>
<dbReference type="Proteomes" id="UP000011690">
    <property type="component" value="Unassembled WGS sequence"/>
</dbReference>
<sequence length="41" mass="4490">MNALAFAVLEAEPELPMALTGWGALILGLLVTVVWLAYLYR</sequence>
<evidence type="ECO:0000256" key="1">
    <source>
        <dbReference type="SAM" id="Phobius"/>
    </source>
</evidence>
<dbReference type="PATRIC" id="fig|1227500.6.peg.3772"/>
<feature type="transmembrane region" description="Helical" evidence="1">
    <location>
        <begin position="20"/>
        <end position="40"/>
    </location>
</feature>
<keyword evidence="3" id="KW-1185">Reference proteome</keyword>
<dbReference type="AlphaFoldDB" id="L9W2K7"/>
<comment type="caution">
    <text evidence="2">The sequence shown here is derived from an EMBL/GenBank/DDBJ whole genome shotgun (WGS) entry which is preliminary data.</text>
</comment>
<dbReference type="eggNOG" id="arCOG10316">
    <property type="taxonomic scope" value="Archaea"/>
</dbReference>
<evidence type="ECO:0000313" key="3">
    <source>
        <dbReference type="Proteomes" id="UP000011690"/>
    </source>
</evidence>
<reference evidence="2 3" key="1">
    <citation type="journal article" date="2014" name="PLoS Genet.">
        <title>Phylogenetically driven sequencing of extremely halophilic archaea reveals strategies for static and dynamic osmo-response.</title>
        <authorList>
            <person name="Becker E.A."/>
            <person name="Seitzer P.M."/>
            <person name="Tritt A."/>
            <person name="Larsen D."/>
            <person name="Krusor M."/>
            <person name="Yao A.I."/>
            <person name="Wu D."/>
            <person name="Madern D."/>
            <person name="Eisen J.A."/>
            <person name="Darling A.E."/>
            <person name="Facciotti M.T."/>
        </authorList>
    </citation>
    <scope>NUCLEOTIDE SEQUENCE [LARGE SCALE GENOMIC DNA]</scope>
    <source>
        <strain evidence="2 3">JCM 10635</strain>
    </source>
</reference>
<keyword evidence="1" id="KW-1133">Transmembrane helix</keyword>
<proteinExistence type="predicted"/>
<evidence type="ECO:0000313" key="2">
    <source>
        <dbReference type="EMBL" id="ELY43567.1"/>
    </source>
</evidence>
<keyword evidence="1" id="KW-0812">Transmembrane</keyword>
<name>L9W2K7_9EURY</name>
<organism evidence="2 3">
    <name type="scientific">Natronorubrum bangense JCM 10635</name>
    <dbReference type="NCBI Taxonomy" id="1227500"/>
    <lineage>
        <taxon>Archaea</taxon>
        <taxon>Methanobacteriati</taxon>
        <taxon>Methanobacteriota</taxon>
        <taxon>Stenosarchaea group</taxon>
        <taxon>Halobacteria</taxon>
        <taxon>Halobacteriales</taxon>
        <taxon>Natrialbaceae</taxon>
        <taxon>Natronorubrum</taxon>
    </lineage>
</organism>
<dbReference type="EMBL" id="AOHY01000057">
    <property type="protein sequence ID" value="ELY43567.1"/>
    <property type="molecule type" value="Genomic_DNA"/>
</dbReference>